<dbReference type="Proteomes" id="UP000001075">
    <property type="component" value="Unassembled WGS sequence"/>
</dbReference>
<dbReference type="AlphaFoldDB" id="G3GWT0"/>
<proteinExistence type="predicted"/>
<protein>
    <submittedName>
        <fullName evidence="1">Uncharacterized protein</fullName>
    </submittedName>
</protein>
<dbReference type="InParanoid" id="G3GWT0"/>
<sequence length="109" mass="11988">MPITLTFPGLRQENCHESEVSPNYIVWWDCLARWSLRKQNGKDGGALSSQRSLLSFSPDVPLPYSWFHLENTTLSSGIPSHSSGICLGFGGWGTSETRHSISTQCGVSC</sequence>
<evidence type="ECO:0000313" key="1">
    <source>
        <dbReference type="EMBL" id="EGV93222.1"/>
    </source>
</evidence>
<gene>
    <name evidence="1" type="ORF">I79_002211</name>
</gene>
<accession>G3GWT0</accession>
<evidence type="ECO:0000313" key="2">
    <source>
        <dbReference type="Proteomes" id="UP000001075"/>
    </source>
</evidence>
<reference evidence="2" key="1">
    <citation type="journal article" date="2011" name="Nat. Biotechnol.">
        <title>The genomic sequence of the Chinese hamster ovary (CHO)-K1 cell line.</title>
        <authorList>
            <person name="Xu X."/>
            <person name="Nagarajan H."/>
            <person name="Lewis N.E."/>
            <person name="Pan S."/>
            <person name="Cai Z."/>
            <person name="Liu X."/>
            <person name="Chen W."/>
            <person name="Xie M."/>
            <person name="Wang W."/>
            <person name="Hammond S."/>
            <person name="Andersen M.R."/>
            <person name="Neff N."/>
            <person name="Passarelli B."/>
            <person name="Koh W."/>
            <person name="Fan H.C."/>
            <person name="Wang J."/>
            <person name="Gui Y."/>
            <person name="Lee K.H."/>
            <person name="Betenbaugh M.J."/>
            <person name="Quake S.R."/>
            <person name="Famili I."/>
            <person name="Palsson B.O."/>
            <person name="Wang J."/>
        </authorList>
    </citation>
    <scope>NUCLEOTIDE SEQUENCE [LARGE SCALE GENOMIC DNA]</scope>
    <source>
        <strain evidence="2">CHO K1 cell line</strain>
    </source>
</reference>
<dbReference type="EMBL" id="JH000054">
    <property type="protein sequence ID" value="EGV93222.1"/>
    <property type="molecule type" value="Genomic_DNA"/>
</dbReference>
<name>G3GWT0_CRIGR</name>
<organism evidence="1 2">
    <name type="scientific">Cricetulus griseus</name>
    <name type="common">Chinese hamster</name>
    <name type="synonym">Cricetulus barabensis griseus</name>
    <dbReference type="NCBI Taxonomy" id="10029"/>
    <lineage>
        <taxon>Eukaryota</taxon>
        <taxon>Metazoa</taxon>
        <taxon>Chordata</taxon>
        <taxon>Craniata</taxon>
        <taxon>Vertebrata</taxon>
        <taxon>Euteleostomi</taxon>
        <taxon>Mammalia</taxon>
        <taxon>Eutheria</taxon>
        <taxon>Euarchontoglires</taxon>
        <taxon>Glires</taxon>
        <taxon>Rodentia</taxon>
        <taxon>Myomorpha</taxon>
        <taxon>Muroidea</taxon>
        <taxon>Cricetidae</taxon>
        <taxon>Cricetinae</taxon>
        <taxon>Cricetulus</taxon>
    </lineage>
</organism>